<keyword evidence="3" id="KW-0808">Transferase</keyword>
<sequence length="371" mass="41952">MKIIIFSNADWHFAAHLMPIAVAAKGIGCEVKIITRVDKHGEEIEKQGLELIPINLERFSLNIFKELRIIFQLIYIYKREKPDVVQHFGIKPIMYGSIAALFNKIPKVINTFLGMGFVFISDKLWVKAIRVVFTNLLKLFMLKQNSIIIVQNKDDKELLLKENIAKPAQVFAQCSVGVNIKDFPLSSEPGGKPVFALMARMILDKGIAEFAAAAEIIKNKGLEAEFWLVGAPDPDNSRSVTEYQLREWEDKKIIKWLGFQDDIKTIWEKAHVAVLPSYREGLSRSLLEAAALGRALITTDAPGCRELVEDGVNGLLVKVKDVETLARAIEKLIENNELRTSLALKARENVVKNYSEEVIVKLMLEFYKSSR</sequence>
<organism evidence="3 4">
    <name type="scientific">Candidatus Jidaibacter acanthamoebae</name>
    <dbReference type="NCBI Taxonomy" id="86105"/>
    <lineage>
        <taxon>Bacteria</taxon>
        <taxon>Pseudomonadati</taxon>
        <taxon>Pseudomonadota</taxon>
        <taxon>Alphaproteobacteria</taxon>
        <taxon>Rickettsiales</taxon>
        <taxon>Candidatus Midichloriaceae</taxon>
        <taxon>Candidatus Jidaibacter</taxon>
    </lineage>
</organism>
<dbReference type="CDD" id="cd03808">
    <property type="entry name" value="GT4_CapM-like"/>
    <property type="match status" value="1"/>
</dbReference>
<protein>
    <submittedName>
        <fullName evidence="3">Alpha-D-QuiNAc alpha-1,3-galactosyltransferase</fullName>
    </submittedName>
</protein>
<comment type="caution">
    <text evidence="3">The sequence shown here is derived from an EMBL/GenBank/DDBJ whole genome shotgun (WGS) entry which is preliminary data.</text>
</comment>
<gene>
    <name evidence="3" type="ORF">NF27_DR00150</name>
</gene>
<evidence type="ECO:0000259" key="1">
    <source>
        <dbReference type="Pfam" id="PF00534"/>
    </source>
</evidence>
<dbReference type="Gene3D" id="3.40.50.2000">
    <property type="entry name" value="Glycogen Phosphorylase B"/>
    <property type="match status" value="2"/>
</dbReference>
<dbReference type="STRING" id="86105.NF27_DR00150"/>
<evidence type="ECO:0000313" key="4">
    <source>
        <dbReference type="Proteomes" id="UP000031258"/>
    </source>
</evidence>
<feature type="domain" description="Glycosyltransferase subfamily 4-like N-terminal" evidence="2">
    <location>
        <begin position="2"/>
        <end position="149"/>
    </location>
</feature>
<dbReference type="OrthoDB" id="9790710at2"/>
<keyword evidence="4" id="KW-1185">Reference proteome</keyword>
<keyword evidence="3" id="KW-0328">Glycosyltransferase</keyword>
<feature type="domain" description="Glycosyl transferase family 1" evidence="1">
    <location>
        <begin position="187"/>
        <end position="348"/>
    </location>
</feature>
<reference evidence="3 4" key="1">
    <citation type="submission" date="2014-11" db="EMBL/GenBank/DDBJ databases">
        <title>A Rickettsiales Symbiont of Amoebae With Ancient Features.</title>
        <authorList>
            <person name="Schulz F."/>
            <person name="Martijn J."/>
            <person name="Wascher F."/>
            <person name="Kostanjsek R."/>
            <person name="Ettema T.J."/>
            <person name="Horn M."/>
        </authorList>
    </citation>
    <scope>NUCLEOTIDE SEQUENCE [LARGE SCALE GENOMIC DNA]</scope>
    <source>
        <strain evidence="3 4">UWC36</strain>
    </source>
</reference>
<name>A0A0C1QZI2_9RICK</name>
<dbReference type="InterPro" id="IPR028098">
    <property type="entry name" value="Glyco_trans_4-like_N"/>
</dbReference>
<dbReference type="PANTHER" id="PTHR12526:SF638">
    <property type="entry name" value="SPORE COAT PROTEIN SA"/>
    <property type="match status" value="1"/>
</dbReference>
<proteinExistence type="predicted"/>
<dbReference type="InterPro" id="IPR001296">
    <property type="entry name" value="Glyco_trans_1"/>
</dbReference>
<dbReference type="AlphaFoldDB" id="A0A0C1QZI2"/>
<evidence type="ECO:0000313" key="3">
    <source>
        <dbReference type="EMBL" id="KIE05450.1"/>
    </source>
</evidence>
<evidence type="ECO:0000259" key="2">
    <source>
        <dbReference type="Pfam" id="PF13477"/>
    </source>
</evidence>
<dbReference type="SUPFAM" id="SSF53756">
    <property type="entry name" value="UDP-Glycosyltransferase/glycogen phosphorylase"/>
    <property type="match status" value="1"/>
</dbReference>
<accession>A0A0C1QZI2</accession>
<dbReference type="Pfam" id="PF13477">
    <property type="entry name" value="Glyco_trans_4_2"/>
    <property type="match status" value="1"/>
</dbReference>
<dbReference type="GO" id="GO:0016757">
    <property type="term" value="F:glycosyltransferase activity"/>
    <property type="evidence" value="ECO:0007669"/>
    <property type="project" value="UniProtKB-KW"/>
</dbReference>
<dbReference type="Proteomes" id="UP000031258">
    <property type="component" value="Unassembled WGS sequence"/>
</dbReference>
<dbReference type="Pfam" id="PF00534">
    <property type="entry name" value="Glycos_transf_1"/>
    <property type="match status" value="1"/>
</dbReference>
<dbReference type="EMBL" id="JSWE01000094">
    <property type="protein sequence ID" value="KIE05450.1"/>
    <property type="molecule type" value="Genomic_DNA"/>
</dbReference>
<dbReference type="PANTHER" id="PTHR12526">
    <property type="entry name" value="GLYCOSYLTRANSFERASE"/>
    <property type="match status" value="1"/>
</dbReference>
<dbReference type="RefSeq" id="WP_039456167.1">
    <property type="nucleotide sequence ID" value="NZ_JSWE01000094.1"/>
</dbReference>